<protein>
    <recommendedName>
        <fullName evidence="4">HNH endonuclease</fullName>
    </recommendedName>
</protein>
<dbReference type="AlphaFoldDB" id="A0A223SCQ7"/>
<evidence type="ECO:0000256" key="1">
    <source>
        <dbReference type="SAM" id="MobiDB-lite"/>
    </source>
</evidence>
<dbReference type="Gene3D" id="1.10.30.50">
    <property type="match status" value="1"/>
</dbReference>
<evidence type="ECO:0008006" key="4">
    <source>
        <dbReference type="Google" id="ProtNLM"/>
    </source>
</evidence>
<accession>A0A223SCQ7</accession>
<evidence type="ECO:0000313" key="3">
    <source>
        <dbReference type="Proteomes" id="UP000215005"/>
    </source>
</evidence>
<gene>
    <name evidence="2" type="ORF">CDO52_00005</name>
</gene>
<name>A0A223SCQ7_9ACTN</name>
<dbReference type="EMBL" id="CP022753">
    <property type="protein sequence ID" value="ASU85951.1"/>
    <property type="molecule type" value="Genomic_DNA"/>
</dbReference>
<feature type="region of interest" description="Disordered" evidence="1">
    <location>
        <begin position="68"/>
        <end position="118"/>
    </location>
</feature>
<keyword evidence="3" id="KW-1185">Reference proteome</keyword>
<organism evidence="2 3">
    <name type="scientific">Nocardiopsis gilva YIM 90087</name>
    <dbReference type="NCBI Taxonomy" id="1235441"/>
    <lineage>
        <taxon>Bacteria</taxon>
        <taxon>Bacillati</taxon>
        <taxon>Actinomycetota</taxon>
        <taxon>Actinomycetes</taxon>
        <taxon>Streptosporangiales</taxon>
        <taxon>Nocardiopsidaceae</taxon>
        <taxon>Nocardiopsis</taxon>
    </lineage>
</organism>
<dbReference type="InterPro" id="IPR003615">
    <property type="entry name" value="HNH_nuc"/>
</dbReference>
<dbReference type="KEGG" id="ngv:CDO52_00005"/>
<evidence type="ECO:0000313" key="2">
    <source>
        <dbReference type="EMBL" id="ASU85951.1"/>
    </source>
</evidence>
<proteinExistence type="predicted"/>
<dbReference type="CDD" id="cd00085">
    <property type="entry name" value="HNHc"/>
    <property type="match status" value="1"/>
</dbReference>
<dbReference type="Proteomes" id="UP000215005">
    <property type="component" value="Chromosome"/>
</dbReference>
<reference evidence="2 3" key="1">
    <citation type="submission" date="2017-08" db="EMBL/GenBank/DDBJ databases">
        <title>The complete genome sequence of Nocardiopsis gilva YIM 90087.</title>
        <authorList>
            <person name="Yin M."/>
            <person name="Tang S."/>
        </authorList>
    </citation>
    <scope>NUCLEOTIDE SEQUENCE [LARGE SCALE GENOMIC DNA]</scope>
    <source>
        <strain evidence="2 3">YIM 90087</strain>
    </source>
</reference>
<sequence length="118" mass="13246">MSGWRNSTRRSRLPRSWPSVRAGVLERDGYRCTWIEHGERCERVATDVDHIVNGDDHSDQNLRSLCRPHHRAKSSSEGGRAAAAKQPKRRRDPEPHPGLIGQRVSGRPGRSARCATSS</sequence>